<feature type="transmembrane region" description="Helical" evidence="1">
    <location>
        <begin position="538"/>
        <end position="559"/>
    </location>
</feature>
<dbReference type="GO" id="GO:0005886">
    <property type="term" value="C:plasma membrane"/>
    <property type="evidence" value="ECO:0007669"/>
    <property type="project" value="TreeGrafter"/>
</dbReference>
<feature type="transmembrane region" description="Helical" evidence="1">
    <location>
        <begin position="222"/>
        <end position="242"/>
    </location>
</feature>
<reference evidence="2" key="1">
    <citation type="submission" date="2020-01" db="EMBL/GenBank/DDBJ databases">
        <authorList>
            <person name="Meier V. D."/>
            <person name="Meier V D."/>
        </authorList>
    </citation>
    <scope>NUCLEOTIDE SEQUENCE</scope>
    <source>
        <strain evidence="2">HLG_WM_MAG_02</strain>
    </source>
</reference>
<feature type="transmembrane region" description="Helical" evidence="1">
    <location>
        <begin position="197"/>
        <end position="215"/>
    </location>
</feature>
<evidence type="ECO:0000313" key="2">
    <source>
        <dbReference type="EMBL" id="CAA6815790.1"/>
    </source>
</evidence>
<dbReference type="PANTHER" id="PTHR33406">
    <property type="entry name" value="MEMBRANE PROTEIN MJ1562-RELATED"/>
    <property type="match status" value="1"/>
</dbReference>
<feature type="transmembrane region" description="Helical" evidence="1">
    <location>
        <begin position="369"/>
        <end position="394"/>
    </location>
</feature>
<evidence type="ECO:0008006" key="3">
    <source>
        <dbReference type="Google" id="ProtNLM"/>
    </source>
</evidence>
<feature type="transmembrane region" description="Helical" evidence="1">
    <location>
        <begin position="566"/>
        <end position="589"/>
    </location>
</feature>
<dbReference type="InterPro" id="IPR050545">
    <property type="entry name" value="Mycobact_MmpL"/>
</dbReference>
<gene>
    <name evidence="2" type="ORF">HELGO_WM43915</name>
</gene>
<feature type="transmembrane region" description="Helical" evidence="1">
    <location>
        <begin position="324"/>
        <end position="348"/>
    </location>
</feature>
<name>A0A6S6SYI3_9BACT</name>
<dbReference type="AlphaFoldDB" id="A0A6S6SYI3"/>
<sequence length="702" mass="80958">MRIFQNNFYRYYQFILKFRIPIITIFTLIFLYLVITMTAFFTHNDDTLWLKGSNEYKKLQEKTHKQIYIQKLQLKVGDKPFSKENINNLQLLHSNFEKVKHIEKIKSPLTHNIITSSDDNEGSSLVELTMLYGKTVNEISTTLKSSFKAFSQFYSSDKETLYVYVFSTEPIDYTKVYIPFKHKIIGVVEKENIFKDSILFAILLATLFVLFSITFRSITPSILGTIFIAFNSLFTISLYQFIQPDVPVHVSILLVAIAVSIMDFVYIYYGWHIMQQAHSHKRSIYYVMMKTIKPIFWTTVVSVVGIGSLIFHNSIILQSIGYNVILSSITAFILSFSLLIALLSFFKIKNPYMITKNSSRFFAVLEAKYELIVLKGFFLITIFVFIISIVFVILKPTSMVTKSNNKVISLHFPSDGLTLEALKKAEHFHHDIMLKFEDDIDDIVSIYKYAKGFTKAYDPAVEFKVENINMDFILFDFKLYGIYDDVVKDSGHQMSIYLEEDGIDKNVILQWIRTWDKENTTLLDDVNSLLNSAKNDTINHMIVVVIFILFLISCVIYYITQNKVYAFIALIINSIPLVWFFSILIILQLSLSIEILVAMIIMIALSSDASIHFLYYYHRNLRYKTSDEQFLEHSFIEVGTPIGIGSTILLITFVLLVFANIPTISSIGMYSVLLITGSLIADLLILPVLFIELVKSKTIRPN</sequence>
<keyword evidence="1" id="KW-0472">Membrane</keyword>
<feature type="transmembrane region" description="Helical" evidence="1">
    <location>
        <begin position="595"/>
        <end position="617"/>
    </location>
</feature>
<evidence type="ECO:0000256" key="1">
    <source>
        <dbReference type="SAM" id="Phobius"/>
    </source>
</evidence>
<feature type="transmembrane region" description="Helical" evidence="1">
    <location>
        <begin position="638"/>
        <end position="661"/>
    </location>
</feature>
<organism evidence="2">
    <name type="scientific">uncultured Sulfurovum sp</name>
    <dbReference type="NCBI Taxonomy" id="269237"/>
    <lineage>
        <taxon>Bacteria</taxon>
        <taxon>Pseudomonadati</taxon>
        <taxon>Campylobacterota</taxon>
        <taxon>Epsilonproteobacteria</taxon>
        <taxon>Campylobacterales</taxon>
        <taxon>Sulfurovaceae</taxon>
        <taxon>Sulfurovum</taxon>
        <taxon>environmental samples</taxon>
    </lineage>
</organism>
<protein>
    <recommendedName>
        <fullName evidence="3">SSD domain-containing protein</fullName>
    </recommendedName>
</protein>
<feature type="transmembrane region" description="Helical" evidence="1">
    <location>
        <begin position="248"/>
        <end position="271"/>
    </location>
</feature>
<dbReference type="Gene3D" id="1.20.1640.10">
    <property type="entry name" value="Multidrug efflux transporter AcrB transmembrane domain"/>
    <property type="match status" value="2"/>
</dbReference>
<proteinExistence type="predicted"/>
<dbReference type="EMBL" id="CACVAZ010000101">
    <property type="protein sequence ID" value="CAA6815790.1"/>
    <property type="molecule type" value="Genomic_DNA"/>
</dbReference>
<feature type="transmembrane region" description="Helical" evidence="1">
    <location>
        <begin position="667"/>
        <end position="691"/>
    </location>
</feature>
<keyword evidence="1" id="KW-0812">Transmembrane</keyword>
<accession>A0A6S6SYI3</accession>
<feature type="transmembrane region" description="Helical" evidence="1">
    <location>
        <begin position="20"/>
        <end position="41"/>
    </location>
</feature>
<dbReference type="PANTHER" id="PTHR33406:SF13">
    <property type="entry name" value="MEMBRANE PROTEIN YDFJ"/>
    <property type="match status" value="1"/>
</dbReference>
<dbReference type="SUPFAM" id="SSF82866">
    <property type="entry name" value="Multidrug efflux transporter AcrB transmembrane domain"/>
    <property type="match status" value="2"/>
</dbReference>
<keyword evidence="1" id="KW-1133">Transmembrane helix</keyword>
<feature type="transmembrane region" description="Helical" evidence="1">
    <location>
        <begin position="292"/>
        <end position="312"/>
    </location>
</feature>